<evidence type="ECO:0000313" key="9">
    <source>
        <dbReference type="Proteomes" id="UP000180098"/>
    </source>
</evidence>
<name>A0A1S2LAD6_9BACI</name>
<evidence type="ECO:0000313" key="8">
    <source>
        <dbReference type="EMBL" id="OIJ09371.1"/>
    </source>
</evidence>
<feature type="transmembrane region" description="Helical" evidence="6">
    <location>
        <begin position="614"/>
        <end position="632"/>
    </location>
</feature>
<evidence type="ECO:0000256" key="4">
    <source>
        <dbReference type="ARBA" id="ARBA00022989"/>
    </source>
</evidence>
<dbReference type="PANTHER" id="PTHR33406:SF13">
    <property type="entry name" value="MEMBRANE PROTEIN YDFJ"/>
    <property type="match status" value="1"/>
</dbReference>
<feature type="transmembrane region" description="Helical" evidence="6">
    <location>
        <begin position="268"/>
        <end position="289"/>
    </location>
</feature>
<protein>
    <submittedName>
        <fullName evidence="8">RND transporter</fullName>
    </submittedName>
</protein>
<gene>
    <name evidence="8" type="ORF">BKP35_17055</name>
</gene>
<feature type="transmembrane region" description="Helical" evidence="6">
    <location>
        <begin position="15"/>
        <end position="33"/>
    </location>
</feature>
<keyword evidence="5 6" id="KW-0472">Membrane</keyword>
<feature type="transmembrane region" description="Helical" evidence="6">
    <location>
        <begin position="516"/>
        <end position="534"/>
    </location>
</feature>
<dbReference type="OrthoDB" id="9782006at2"/>
<feature type="transmembrane region" description="Helical" evidence="6">
    <location>
        <begin position="197"/>
        <end position="217"/>
    </location>
</feature>
<keyword evidence="4 6" id="KW-1133">Transmembrane helix</keyword>
<feature type="transmembrane region" description="Helical" evidence="6">
    <location>
        <begin position="567"/>
        <end position="593"/>
    </location>
</feature>
<dbReference type="Pfam" id="PF03176">
    <property type="entry name" value="MMPL"/>
    <property type="match status" value="2"/>
</dbReference>
<feature type="transmembrane region" description="Helical" evidence="6">
    <location>
        <begin position="172"/>
        <end position="190"/>
    </location>
</feature>
<reference evidence="8 9" key="1">
    <citation type="submission" date="2016-10" db="EMBL/GenBank/DDBJ databases">
        <title>Draft genome sequences of four alkaliphilic bacteria belonging to the Anaerobacillus genus.</title>
        <authorList>
            <person name="Bassil N.M."/>
            <person name="Lloyd J.R."/>
        </authorList>
    </citation>
    <scope>NUCLEOTIDE SEQUENCE [LARGE SCALE GENOMIC DNA]</scope>
    <source>
        <strain evidence="8 9">DSM 15340</strain>
    </source>
</reference>
<dbReference type="SUPFAM" id="SSF82866">
    <property type="entry name" value="Multidrug efflux transporter AcrB transmembrane domain"/>
    <property type="match status" value="2"/>
</dbReference>
<feature type="domain" description="SSD" evidence="7">
    <location>
        <begin position="521"/>
        <end position="667"/>
    </location>
</feature>
<dbReference type="PANTHER" id="PTHR33406">
    <property type="entry name" value="MEMBRANE PROTEIN MJ1562-RELATED"/>
    <property type="match status" value="1"/>
</dbReference>
<dbReference type="InterPro" id="IPR000731">
    <property type="entry name" value="SSD"/>
</dbReference>
<evidence type="ECO:0000256" key="2">
    <source>
        <dbReference type="ARBA" id="ARBA00022475"/>
    </source>
</evidence>
<comment type="caution">
    <text evidence="8">The sequence shown here is derived from an EMBL/GenBank/DDBJ whole genome shotgun (WGS) entry which is preliminary data.</text>
</comment>
<dbReference type="PROSITE" id="PS50156">
    <property type="entry name" value="SSD"/>
    <property type="match status" value="2"/>
</dbReference>
<dbReference type="Proteomes" id="UP000180098">
    <property type="component" value="Unassembled WGS sequence"/>
</dbReference>
<dbReference type="InterPro" id="IPR050545">
    <property type="entry name" value="Mycobact_MmpL"/>
</dbReference>
<sequence length="688" mass="75929">MSDIARKIIKYKKPIVIIFMILTVVSAIAQFFVSVNYNMSDYMPEDAPSTKAIEVMEEEFDRSLANAQVMIQDVSLQEALLYKELLAEIDGVSDVVWLDEVIDLKIPIEMIEKDLVESYYKENNALFSLTIREGDEVAVTDAIYELIGDENALAGEAVDTAVSQKMAFSESLYAALLLVPLIVIILILSTTSWIEPVFFLTAIGVSVIINLGTNIFVGEVSFVTQSVAPILQLAVSLDYAVFLLHSFSDYRKQTNNPEEAMQLAIKKSFPAISASAATTFFGFMALTFMQFEIGADLGINLLKGIVLSFISVMVFLPALTVLFYKWIDKTQHRSFVPSFNSVGKSAMKVRVLSLLIVFLVIVPSYLAQKETTFIYGIGEQPETTRLGSDIVAIDEVFGTSTPIVLLVPKGDVAREVSLEQDLEKIDRVTSLISYNQSVSPAIPPEYLDESITEQFHSENYSQIILFTNTESEGDVAFNVVETVLDIAASYYGEEFFALGESVSLYDMKTTVLKDNTVVNTLTVVAIATVLLFTFKSISIPVVLLLTIQASVWINLAVPYFTETPLVFVGYLVVGTVQLAATVDYAILFTENYLENRKEMTARESIVKTLNEKTFSISISAAILSSVGFILWITSTNPIVASIGLLLGRGALLAFVMVLFFLPAVLIVFDKVIGKTTLKAKFFKGENAK</sequence>
<proteinExistence type="predicted"/>
<keyword evidence="9" id="KW-1185">Reference proteome</keyword>
<evidence type="ECO:0000259" key="7">
    <source>
        <dbReference type="PROSITE" id="PS50156"/>
    </source>
</evidence>
<feature type="transmembrane region" description="Helical" evidence="6">
    <location>
        <begin position="301"/>
        <end position="327"/>
    </location>
</feature>
<comment type="subcellular location">
    <subcellularLocation>
        <location evidence="1">Cell membrane</location>
        <topology evidence="1">Multi-pass membrane protein</topology>
    </subcellularLocation>
</comment>
<dbReference type="GO" id="GO:0005886">
    <property type="term" value="C:plasma membrane"/>
    <property type="evidence" value="ECO:0007669"/>
    <property type="project" value="UniProtKB-SubCell"/>
</dbReference>
<evidence type="ECO:0000256" key="6">
    <source>
        <dbReference type="SAM" id="Phobius"/>
    </source>
</evidence>
<keyword evidence="2" id="KW-1003">Cell membrane</keyword>
<dbReference type="InterPro" id="IPR004869">
    <property type="entry name" value="MMPL_dom"/>
</dbReference>
<accession>A0A1S2LAD6</accession>
<keyword evidence="3 6" id="KW-0812">Transmembrane</keyword>
<feature type="transmembrane region" description="Helical" evidence="6">
    <location>
        <begin position="541"/>
        <end position="561"/>
    </location>
</feature>
<evidence type="ECO:0000256" key="3">
    <source>
        <dbReference type="ARBA" id="ARBA00022692"/>
    </source>
</evidence>
<evidence type="ECO:0000256" key="1">
    <source>
        <dbReference type="ARBA" id="ARBA00004651"/>
    </source>
</evidence>
<evidence type="ECO:0000256" key="5">
    <source>
        <dbReference type="ARBA" id="ARBA00023136"/>
    </source>
</evidence>
<feature type="transmembrane region" description="Helical" evidence="6">
    <location>
        <begin position="229"/>
        <end position="247"/>
    </location>
</feature>
<feature type="transmembrane region" description="Helical" evidence="6">
    <location>
        <begin position="638"/>
        <end position="668"/>
    </location>
</feature>
<dbReference type="Gene3D" id="1.20.1640.10">
    <property type="entry name" value="Multidrug efflux transporter AcrB transmembrane domain"/>
    <property type="match status" value="2"/>
</dbReference>
<feature type="domain" description="SSD" evidence="7">
    <location>
        <begin position="199"/>
        <end position="322"/>
    </location>
</feature>
<dbReference type="AlphaFoldDB" id="A0A1S2LAD6"/>
<dbReference type="EMBL" id="MLQQ01000045">
    <property type="protein sequence ID" value="OIJ09371.1"/>
    <property type="molecule type" value="Genomic_DNA"/>
</dbReference>
<organism evidence="8 9">
    <name type="scientific">Anaerobacillus arseniciselenatis</name>
    <dbReference type="NCBI Taxonomy" id="85682"/>
    <lineage>
        <taxon>Bacteria</taxon>
        <taxon>Bacillati</taxon>
        <taxon>Bacillota</taxon>
        <taxon>Bacilli</taxon>
        <taxon>Bacillales</taxon>
        <taxon>Bacillaceae</taxon>
        <taxon>Anaerobacillus</taxon>
    </lineage>
</organism>
<dbReference type="RefSeq" id="WP_071314580.1">
    <property type="nucleotide sequence ID" value="NZ_MLQQ01000045.1"/>
</dbReference>
<feature type="transmembrane region" description="Helical" evidence="6">
    <location>
        <begin position="347"/>
        <end position="366"/>
    </location>
</feature>